<dbReference type="Proteomes" id="UP001153148">
    <property type="component" value="Unassembled WGS sequence"/>
</dbReference>
<accession>A0ABN7PHT1</accession>
<organism evidence="1 2">
    <name type="scientific">Timema podura</name>
    <name type="common">Walking stick</name>
    <dbReference type="NCBI Taxonomy" id="61482"/>
    <lineage>
        <taxon>Eukaryota</taxon>
        <taxon>Metazoa</taxon>
        <taxon>Ecdysozoa</taxon>
        <taxon>Arthropoda</taxon>
        <taxon>Hexapoda</taxon>
        <taxon>Insecta</taxon>
        <taxon>Pterygota</taxon>
        <taxon>Neoptera</taxon>
        <taxon>Polyneoptera</taxon>
        <taxon>Phasmatodea</taxon>
        <taxon>Timematodea</taxon>
        <taxon>Timematoidea</taxon>
        <taxon>Timematidae</taxon>
        <taxon>Timema</taxon>
    </lineage>
</organism>
<sequence length="78" mass="8803">CVFQGVNYHLTDNNTAIVTANYFAAFHTILKTSSDYYESIRAARKLSDNISLTINNRLKAAGQNTTIEVFPYCLLRIL</sequence>
<evidence type="ECO:0000313" key="1">
    <source>
        <dbReference type="EMBL" id="CAG2067298.1"/>
    </source>
</evidence>
<evidence type="ECO:0000313" key="2">
    <source>
        <dbReference type="Proteomes" id="UP001153148"/>
    </source>
</evidence>
<protein>
    <submittedName>
        <fullName evidence="1">Uncharacterized protein</fullName>
    </submittedName>
</protein>
<gene>
    <name evidence="1" type="ORF">TPAB3V08_LOCUS14241</name>
</gene>
<comment type="caution">
    <text evidence="1">The sequence shown here is derived from an EMBL/GenBank/DDBJ whole genome shotgun (WGS) entry which is preliminary data.</text>
</comment>
<feature type="non-terminal residue" evidence="1">
    <location>
        <position position="1"/>
    </location>
</feature>
<reference evidence="1" key="1">
    <citation type="submission" date="2021-03" db="EMBL/GenBank/DDBJ databases">
        <authorList>
            <person name="Tran Van P."/>
        </authorList>
    </citation>
    <scope>NUCLEOTIDE SEQUENCE</scope>
</reference>
<name>A0ABN7PHT1_TIMPD</name>
<keyword evidence="2" id="KW-1185">Reference proteome</keyword>
<dbReference type="EMBL" id="CAJPIN010066336">
    <property type="protein sequence ID" value="CAG2067298.1"/>
    <property type="molecule type" value="Genomic_DNA"/>
</dbReference>
<proteinExistence type="predicted"/>